<dbReference type="eggNOG" id="COG1225">
    <property type="taxonomic scope" value="Bacteria"/>
</dbReference>
<name>A3INF3_9CHRO</name>
<protein>
    <submittedName>
        <fullName evidence="1">Putative thiol-specific antioxidant protein</fullName>
    </submittedName>
</protein>
<gene>
    <name evidence="1" type="ORF">CY0110_29289</name>
</gene>
<comment type="caution">
    <text evidence="1">The sequence shown here is derived from an EMBL/GenBank/DDBJ whole genome shotgun (WGS) entry which is preliminary data.</text>
</comment>
<sequence length="53" mass="5992">MLTSTDFTGLFNQRFFNNFLPIPATNEILLGSKAPDFILPDITNNQTVRLGNY</sequence>
<feature type="non-terminal residue" evidence="1">
    <location>
        <position position="53"/>
    </location>
</feature>
<organism evidence="1 2">
    <name type="scientific">Crocosphaera chwakensis CCY0110</name>
    <dbReference type="NCBI Taxonomy" id="391612"/>
    <lineage>
        <taxon>Bacteria</taxon>
        <taxon>Bacillati</taxon>
        <taxon>Cyanobacteriota</taxon>
        <taxon>Cyanophyceae</taxon>
        <taxon>Oscillatoriophycideae</taxon>
        <taxon>Chroococcales</taxon>
        <taxon>Aphanothecaceae</taxon>
        <taxon>Crocosphaera</taxon>
        <taxon>Crocosphaera chwakensis</taxon>
    </lineage>
</organism>
<evidence type="ECO:0000313" key="2">
    <source>
        <dbReference type="Proteomes" id="UP000003781"/>
    </source>
</evidence>
<dbReference type="EMBL" id="AAXW01000010">
    <property type="protein sequence ID" value="EAZ91851.1"/>
    <property type="molecule type" value="Genomic_DNA"/>
</dbReference>
<dbReference type="Proteomes" id="UP000003781">
    <property type="component" value="Unassembled WGS sequence"/>
</dbReference>
<proteinExistence type="predicted"/>
<dbReference type="AlphaFoldDB" id="A3INF3"/>
<accession>A3INF3</accession>
<reference evidence="1 2" key="1">
    <citation type="submission" date="2007-03" db="EMBL/GenBank/DDBJ databases">
        <authorList>
            <person name="Stal L."/>
            <person name="Ferriera S."/>
            <person name="Johnson J."/>
            <person name="Kravitz S."/>
            <person name="Beeson K."/>
            <person name="Sutton G."/>
            <person name="Rogers Y.-H."/>
            <person name="Friedman R."/>
            <person name="Frazier M."/>
            <person name="Venter J.C."/>
        </authorList>
    </citation>
    <scope>NUCLEOTIDE SEQUENCE [LARGE SCALE GENOMIC DNA]</scope>
    <source>
        <strain evidence="1 2">CCY0110</strain>
    </source>
</reference>
<keyword evidence="2" id="KW-1185">Reference proteome</keyword>
<evidence type="ECO:0000313" key="1">
    <source>
        <dbReference type="EMBL" id="EAZ91851.1"/>
    </source>
</evidence>